<feature type="transmembrane region" description="Helical" evidence="1">
    <location>
        <begin position="139"/>
        <end position="162"/>
    </location>
</feature>
<gene>
    <name evidence="2" type="ORF">ATK23_2134</name>
</gene>
<feature type="transmembrane region" description="Helical" evidence="1">
    <location>
        <begin position="168"/>
        <end position="190"/>
    </location>
</feature>
<evidence type="ECO:0000256" key="1">
    <source>
        <dbReference type="SAM" id="Phobius"/>
    </source>
</evidence>
<dbReference type="Proteomes" id="UP000229263">
    <property type="component" value="Unassembled WGS sequence"/>
</dbReference>
<feature type="transmembrane region" description="Helical" evidence="1">
    <location>
        <begin position="74"/>
        <end position="95"/>
    </location>
</feature>
<organism evidence="2 3">
    <name type="scientific">Glutamicibacter mysorens</name>
    <dbReference type="NCBI Taxonomy" id="257984"/>
    <lineage>
        <taxon>Bacteria</taxon>
        <taxon>Bacillati</taxon>
        <taxon>Actinomycetota</taxon>
        <taxon>Actinomycetes</taxon>
        <taxon>Micrococcales</taxon>
        <taxon>Micrococcaceae</taxon>
        <taxon>Glutamicibacter</taxon>
    </lineage>
</organism>
<sequence length="272" mass="30216">MGSMRRIWHNWWMQLVAGLLITAIVVLPWMWIGEEDRSILPHASDDAQGLLVVFSVITLWGSWFARRIGYGRTAFTVVTAVGMILGLLGLGFQGLLAVEPGLLGGEPSSASIRHLWVFGGLLLISQAWYFLATKLRLPVAVLFYATLTVGVSYWLQIIASLVAGAQSYYVYLWYAGPLLLGLILGFVGFLRIMNLLMWVFALAIQWVMPAVVESTARVIESKATGWDSIGSFWKEFTGSVLDVPWQTPLLVSLATAMLTSVVLLIVRKVRRR</sequence>
<keyword evidence="1" id="KW-0812">Transmembrane</keyword>
<reference evidence="2 3" key="1">
    <citation type="submission" date="2017-11" db="EMBL/GenBank/DDBJ databases">
        <title>Sequencing the genomes of 1000 actinobacteria strains.</title>
        <authorList>
            <person name="Klenk H.-P."/>
        </authorList>
    </citation>
    <scope>NUCLEOTIDE SEQUENCE [LARGE SCALE GENOMIC DNA]</scope>
    <source>
        <strain evidence="2 3">DSM 12798</strain>
    </source>
</reference>
<comment type="caution">
    <text evidence="2">The sequence shown here is derived from an EMBL/GenBank/DDBJ whole genome shotgun (WGS) entry which is preliminary data.</text>
</comment>
<feature type="transmembrane region" description="Helical" evidence="1">
    <location>
        <begin position="12"/>
        <end position="32"/>
    </location>
</feature>
<feature type="transmembrane region" description="Helical" evidence="1">
    <location>
        <begin position="115"/>
        <end position="132"/>
    </location>
</feature>
<accession>A0ABX4N0S4</accession>
<name>A0ABX4N0S4_9MICC</name>
<keyword evidence="3" id="KW-1185">Reference proteome</keyword>
<proteinExistence type="predicted"/>
<protein>
    <submittedName>
        <fullName evidence="2">Uncharacterized protein</fullName>
    </submittedName>
</protein>
<keyword evidence="1" id="KW-0472">Membrane</keyword>
<evidence type="ECO:0000313" key="2">
    <source>
        <dbReference type="EMBL" id="PJJ44888.1"/>
    </source>
</evidence>
<feature type="transmembrane region" description="Helical" evidence="1">
    <location>
        <begin position="47"/>
        <end position="65"/>
    </location>
</feature>
<feature type="transmembrane region" description="Helical" evidence="1">
    <location>
        <begin position="245"/>
        <end position="266"/>
    </location>
</feature>
<keyword evidence="1" id="KW-1133">Transmembrane helix</keyword>
<evidence type="ECO:0000313" key="3">
    <source>
        <dbReference type="Proteomes" id="UP000229263"/>
    </source>
</evidence>
<feature type="transmembrane region" description="Helical" evidence="1">
    <location>
        <begin position="195"/>
        <end position="212"/>
    </location>
</feature>
<dbReference type="EMBL" id="PGEY01000001">
    <property type="protein sequence ID" value="PJJ44888.1"/>
    <property type="molecule type" value="Genomic_DNA"/>
</dbReference>